<dbReference type="InterPro" id="IPR044957">
    <property type="entry name" value="Ribosomal_bL32_bact"/>
</dbReference>
<dbReference type="EMBL" id="MPJW01000141">
    <property type="protein sequence ID" value="OLU39140.1"/>
    <property type="molecule type" value="Genomic_DNA"/>
</dbReference>
<protein>
    <recommendedName>
        <fullName evidence="4 5">Large ribosomal subunit protein bL32</fullName>
    </recommendedName>
</protein>
<dbReference type="HAMAP" id="MF_00340">
    <property type="entry name" value="Ribosomal_bL32"/>
    <property type="match status" value="1"/>
</dbReference>
<name>A0A1U7NFJ2_9FIRM</name>
<dbReference type="GeneID" id="82202973"/>
<evidence type="ECO:0000256" key="1">
    <source>
        <dbReference type="ARBA" id="ARBA00008560"/>
    </source>
</evidence>
<evidence type="ECO:0000313" key="6">
    <source>
        <dbReference type="EMBL" id="OLU39140.1"/>
    </source>
</evidence>
<accession>A0A1U7NFJ2</accession>
<dbReference type="InterPro" id="IPR011332">
    <property type="entry name" value="Ribosomal_zn-bd"/>
</dbReference>
<dbReference type="Proteomes" id="UP000186341">
    <property type="component" value="Unassembled WGS sequence"/>
</dbReference>
<dbReference type="PANTHER" id="PTHR35534">
    <property type="entry name" value="50S RIBOSOMAL PROTEIN L32"/>
    <property type="match status" value="1"/>
</dbReference>
<evidence type="ECO:0000256" key="4">
    <source>
        <dbReference type="ARBA" id="ARBA00035178"/>
    </source>
</evidence>
<dbReference type="Pfam" id="PF01783">
    <property type="entry name" value="Ribosomal_L32p"/>
    <property type="match status" value="1"/>
</dbReference>
<gene>
    <name evidence="5" type="primary">rpmF</name>
    <name evidence="6" type="ORF">BO222_07195</name>
</gene>
<proteinExistence type="inferred from homology"/>
<dbReference type="GO" id="GO:0003735">
    <property type="term" value="F:structural constituent of ribosome"/>
    <property type="evidence" value="ECO:0007669"/>
    <property type="project" value="InterPro"/>
</dbReference>
<reference evidence="6 7" key="1">
    <citation type="submission" date="2016-11" db="EMBL/GenBank/DDBJ databases">
        <title>Description of two novel members of the family Erysipelotrichaceae: Ileibacterium lipovorans gen. nov., sp. nov. and Dubosiella newyorkensis, gen. nov., sp. nov.</title>
        <authorList>
            <person name="Cox L.M."/>
            <person name="Sohn J."/>
            <person name="Tyrrell K.L."/>
            <person name="Citron D.M."/>
            <person name="Lawson P.A."/>
            <person name="Patel N.B."/>
            <person name="Iizumi T."/>
            <person name="Perez-Perez G.I."/>
            <person name="Goldstein E.J."/>
            <person name="Blaser M.J."/>
        </authorList>
    </citation>
    <scope>NUCLEOTIDE SEQUENCE [LARGE SCALE GENOMIC DNA]</scope>
    <source>
        <strain evidence="6 7">NYU-BL-A3</strain>
    </source>
</reference>
<dbReference type="GO" id="GO:0006412">
    <property type="term" value="P:translation"/>
    <property type="evidence" value="ECO:0007669"/>
    <property type="project" value="UniProtKB-UniRule"/>
</dbReference>
<keyword evidence="7" id="KW-1185">Reference proteome</keyword>
<dbReference type="PANTHER" id="PTHR35534:SF1">
    <property type="entry name" value="LARGE RIBOSOMAL SUBUNIT PROTEIN BL32"/>
    <property type="match status" value="1"/>
</dbReference>
<evidence type="ECO:0000256" key="2">
    <source>
        <dbReference type="ARBA" id="ARBA00022980"/>
    </source>
</evidence>
<organism evidence="6 7">
    <name type="scientific">Ileibacterium valens</name>
    <dbReference type="NCBI Taxonomy" id="1862668"/>
    <lineage>
        <taxon>Bacteria</taxon>
        <taxon>Bacillati</taxon>
        <taxon>Bacillota</taxon>
        <taxon>Erysipelotrichia</taxon>
        <taxon>Erysipelotrichales</taxon>
        <taxon>Erysipelotrichaceae</taxon>
        <taxon>Ileibacterium</taxon>
    </lineage>
</organism>
<evidence type="ECO:0000256" key="5">
    <source>
        <dbReference type="HAMAP-Rule" id="MF_00340"/>
    </source>
</evidence>
<sequence>MAVQQRRGSKHRKLKRRSHYKLSKPAIVKCPNCGEYKLAHKVCDSCGTYNGRQVIEVEVEEAE</sequence>
<dbReference type="InterPro" id="IPR002677">
    <property type="entry name" value="Ribosomal_bL32"/>
</dbReference>
<keyword evidence="3 5" id="KW-0687">Ribonucleoprotein</keyword>
<dbReference type="SUPFAM" id="SSF57829">
    <property type="entry name" value="Zn-binding ribosomal proteins"/>
    <property type="match status" value="1"/>
</dbReference>
<dbReference type="GO" id="GO:0015934">
    <property type="term" value="C:large ribosomal subunit"/>
    <property type="evidence" value="ECO:0007669"/>
    <property type="project" value="InterPro"/>
</dbReference>
<comment type="similarity">
    <text evidence="1 5">Belongs to the bacterial ribosomal protein bL32 family.</text>
</comment>
<keyword evidence="2 5" id="KW-0689">Ribosomal protein</keyword>
<evidence type="ECO:0000313" key="7">
    <source>
        <dbReference type="Proteomes" id="UP000186341"/>
    </source>
</evidence>
<dbReference type="NCBIfam" id="TIGR01031">
    <property type="entry name" value="rpmF_bact"/>
    <property type="match status" value="1"/>
</dbReference>
<dbReference type="OrthoDB" id="9812874at2"/>
<evidence type="ECO:0000256" key="3">
    <source>
        <dbReference type="ARBA" id="ARBA00023274"/>
    </source>
</evidence>
<comment type="caution">
    <text evidence="6">The sequence shown here is derived from an EMBL/GenBank/DDBJ whole genome shotgun (WGS) entry which is preliminary data.</text>
</comment>
<dbReference type="RefSeq" id="WP_075819721.1">
    <property type="nucleotide sequence ID" value="NZ_CAJUTZ010000074.1"/>
</dbReference>
<dbReference type="AlphaFoldDB" id="A0A1U7NFJ2"/>